<dbReference type="RefSeq" id="XP_024767119.1">
    <property type="nucleotide sequence ID" value="XM_024916575.1"/>
</dbReference>
<keyword evidence="2" id="KW-1185">Reference proteome</keyword>
<dbReference type="STRING" id="983964.A0A2T3ZRP2"/>
<evidence type="ECO:0000313" key="1">
    <source>
        <dbReference type="EMBL" id="PTB47442.1"/>
    </source>
</evidence>
<reference evidence="1 2" key="1">
    <citation type="submission" date="2016-07" db="EMBL/GenBank/DDBJ databases">
        <title>Multiple horizontal gene transfer events from other fungi enriched the ability of initially mycotrophic Trichoderma (Ascomycota) to feed on dead plant biomass.</title>
        <authorList>
            <consortium name="DOE Joint Genome Institute"/>
            <person name="Aerts A."/>
            <person name="Atanasova L."/>
            <person name="Chenthamara K."/>
            <person name="Zhang J."/>
            <person name="Grujic M."/>
            <person name="Henrissat B."/>
            <person name="Kuo A."/>
            <person name="Salamov A."/>
            <person name="Lipzen A."/>
            <person name="Labutti K."/>
            <person name="Barry K."/>
            <person name="Miao Y."/>
            <person name="Rahimi M.J."/>
            <person name="Shen Q."/>
            <person name="Grigoriev I.V."/>
            <person name="Kubicek C.P."/>
            <person name="Druzhinina I.S."/>
        </authorList>
    </citation>
    <scope>NUCLEOTIDE SEQUENCE [LARGE SCALE GENOMIC DNA]</scope>
    <source>
        <strain evidence="1 2">CBS 226.95</strain>
    </source>
</reference>
<organism evidence="1 2">
    <name type="scientific">Trichoderma harzianum CBS 226.95</name>
    <dbReference type="NCBI Taxonomy" id="983964"/>
    <lineage>
        <taxon>Eukaryota</taxon>
        <taxon>Fungi</taxon>
        <taxon>Dikarya</taxon>
        <taxon>Ascomycota</taxon>
        <taxon>Pezizomycotina</taxon>
        <taxon>Sordariomycetes</taxon>
        <taxon>Hypocreomycetidae</taxon>
        <taxon>Hypocreales</taxon>
        <taxon>Hypocreaceae</taxon>
        <taxon>Trichoderma</taxon>
    </lineage>
</organism>
<proteinExistence type="predicted"/>
<sequence>MSESPEIPDEIIECFRPKVFRGKYGTLSKFFLQLKTFERLFPTVLVEPADRIIHASTYLKGRAASFFAPTLLDYLDNPAAEQKKETQEIFADFERFEAYMSLYFGTAEDRRNHPYTAV</sequence>
<evidence type="ECO:0000313" key="2">
    <source>
        <dbReference type="Proteomes" id="UP000241690"/>
    </source>
</evidence>
<dbReference type="GeneID" id="36625144"/>
<name>A0A2T3ZRP2_TRIHA</name>
<dbReference type="EMBL" id="KZ679724">
    <property type="protein sequence ID" value="PTB47442.1"/>
    <property type="molecule type" value="Genomic_DNA"/>
</dbReference>
<protein>
    <submittedName>
        <fullName evidence="1">Uncharacterized protein</fullName>
    </submittedName>
</protein>
<dbReference type="AlphaFoldDB" id="A0A2T3ZRP2"/>
<dbReference type="Proteomes" id="UP000241690">
    <property type="component" value="Unassembled WGS sequence"/>
</dbReference>
<gene>
    <name evidence="1" type="ORF">M431DRAFT_488576</name>
</gene>
<accession>A0A2T3ZRP2</accession>